<dbReference type="Gene3D" id="2.40.440.10">
    <property type="entry name" value="L,D-transpeptidase catalytic domain-like"/>
    <property type="match status" value="1"/>
</dbReference>
<dbReference type="PANTHER" id="PTHR36699">
    <property type="entry name" value="LD-TRANSPEPTIDASE"/>
    <property type="match status" value="1"/>
</dbReference>
<dbReference type="Pfam" id="PF03734">
    <property type="entry name" value="YkuD"/>
    <property type="match status" value="1"/>
</dbReference>
<dbReference type="SUPFAM" id="SSF54427">
    <property type="entry name" value="NTF2-like"/>
    <property type="match status" value="2"/>
</dbReference>
<evidence type="ECO:0000313" key="9">
    <source>
        <dbReference type="EMBL" id="SDL49529.1"/>
    </source>
</evidence>
<dbReference type="InterPro" id="IPR056203">
    <property type="entry name" value="Cds6_C"/>
</dbReference>
<dbReference type="PANTHER" id="PTHR36699:SF1">
    <property type="entry name" value="L,D-TRANSPEPTIDASE YAFK-RELATED"/>
    <property type="match status" value="1"/>
</dbReference>
<dbReference type="Gene3D" id="3.10.450.50">
    <property type="match status" value="1"/>
</dbReference>
<dbReference type="Pfam" id="PF24125">
    <property type="entry name" value="Cds6_C"/>
    <property type="match status" value="2"/>
</dbReference>
<evidence type="ECO:0000313" key="10">
    <source>
        <dbReference type="Proteomes" id="UP000199053"/>
    </source>
</evidence>
<comment type="similarity">
    <text evidence="2">Belongs to the YkuD family.</text>
</comment>
<reference evidence="10" key="1">
    <citation type="submission" date="2016-10" db="EMBL/GenBank/DDBJ databases">
        <authorList>
            <person name="Varghese N."/>
            <person name="Submissions S."/>
        </authorList>
    </citation>
    <scope>NUCLEOTIDE SEQUENCE [LARGE SCALE GENOMIC DNA]</scope>
    <source>
        <strain evidence="10">DSM 16995</strain>
    </source>
</reference>
<dbReference type="STRING" id="246191.SAMN05660337_3098"/>
<dbReference type="EMBL" id="FNGA01000005">
    <property type="protein sequence ID" value="SDL49529.1"/>
    <property type="molecule type" value="Genomic_DNA"/>
</dbReference>
<keyword evidence="10" id="KW-1185">Reference proteome</keyword>
<dbReference type="AlphaFoldDB" id="A0A1G9KIR4"/>
<dbReference type="UniPathway" id="UPA00219"/>
<evidence type="ECO:0000256" key="7">
    <source>
        <dbReference type="PROSITE-ProRule" id="PRU01373"/>
    </source>
</evidence>
<keyword evidence="3" id="KW-0808">Transferase</keyword>
<dbReference type="GO" id="GO:0009252">
    <property type="term" value="P:peptidoglycan biosynthetic process"/>
    <property type="evidence" value="ECO:0007669"/>
    <property type="project" value="UniProtKB-UniPathway"/>
</dbReference>
<accession>A0A1G9KIR4</accession>
<comment type="pathway">
    <text evidence="1 7">Cell wall biogenesis; peptidoglycan biosynthesis.</text>
</comment>
<evidence type="ECO:0000256" key="3">
    <source>
        <dbReference type="ARBA" id="ARBA00022679"/>
    </source>
</evidence>
<proteinExistence type="inferred from homology"/>
<dbReference type="GO" id="GO:0008360">
    <property type="term" value="P:regulation of cell shape"/>
    <property type="evidence" value="ECO:0007669"/>
    <property type="project" value="UniProtKB-UniRule"/>
</dbReference>
<dbReference type="GO" id="GO:0071555">
    <property type="term" value="P:cell wall organization"/>
    <property type="evidence" value="ECO:0007669"/>
    <property type="project" value="UniProtKB-UniRule"/>
</dbReference>
<sequence>MLAFYSGYSERWSPGFGMMHFLRLFFIVIIFSASLSSYCLAEGWAPVLESTPLVPGVVVAVDKESQKLHLLVHKSPLHAELSFDCATGKKAGDKKVEGDMRTPEGVYFTKGKRTGLKDFELYGDLAFPLDFPNPIDRINGKTGYGIWIHGRGKQLVAMDTQGCVALENTDINFIDSRIRSGTPVVIGETVSWVNATGTQVVESAELKTLVNKWAADWSNKDDGFFEAYSDKLFSKTESRPFKYFKKRKKRIFSNTSWIDVSVFNLKALPGPDYWVTWFDQYYRSGRLSSSTAKRLYWQKIDGIWKIVGREYGPASKSFTDEYIGTKRKSVLGFLDKWRSLWLSADLVPYSALYDSKARQGKIRGIDAIKEHKKSIWTERKPSVVEISKVRLKEHPDGLEVAFKQSYSDVSGYSDFGSKKLVIRPVNGGWRIVDEQWSRR</sequence>
<name>A0A1G9KIR4_9BACT</name>
<evidence type="ECO:0000256" key="1">
    <source>
        <dbReference type="ARBA" id="ARBA00004752"/>
    </source>
</evidence>
<dbReference type="PROSITE" id="PS52029">
    <property type="entry name" value="LD_TPASE"/>
    <property type="match status" value="1"/>
</dbReference>
<evidence type="ECO:0000259" key="8">
    <source>
        <dbReference type="PROSITE" id="PS52029"/>
    </source>
</evidence>
<evidence type="ECO:0000256" key="6">
    <source>
        <dbReference type="ARBA" id="ARBA00023316"/>
    </source>
</evidence>
<keyword evidence="4 7" id="KW-0133">Cell shape</keyword>
<feature type="domain" description="L,D-TPase catalytic" evidence="8">
    <location>
        <begin position="57"/>
        <end position="187"/>
    </location>
</feature>
<evidence type="ECO:0000256" key="2">
    <source>
        <dbReference type="ARBA" id="ARBA00005992"/>
    </source>
</evidence>
<organism evidence="9 10">
    <name type="scientific">Maridesulfovibrio ferrireducens</name>
    <dbReference type="NCBI Taxonomy" id="246191"/>
    <lineage>
        <taxon>Bacteria</taxon>
        <taxon>Pseudomonadati</taxon>
        <taxon>Thermodesulfobacteriota</taxon>
        <taxon>Desulfovibrionia</taxon>
        <taxon>Desulfovibrionales</taxon>
        <taxon>Desulfovibrionaceae</taxon>
        <taxon>Maridesulfovibrio</taxon>
    </lineage>
</organism>
<keyword evidence="5 7" id="KW-0573">Peptidoglycan synthesis</keyword>
<dbReference type="GO" id="GO:0004180">
    <property type="term" value="F:carboxypeptidase activity"/>
    <property type="evidence" value="ECO:0007669"/>
    <property type="project" value="UniProtKB-ARBA"/>
</dbReference>
<dbReference type="InterPro" id="IPR038063">
    <property type="entry name" value="Transpep_catalytic_dom"/>
</dbReference>
<dbReference type="InterPro" id="IPR005490">
    <property type="entry name" value="LD_TPept_cat_dom"/>
</dbReference>
<dbReference type="GO" id="GO:0016740">
    <property type="term" value="F:transferase activity"/>
    <property type="evidence" value="ECO:0007669"/>
    <property type="project" value="UniProtKB-KW"/>
</dbReference>
<feature type="active site" description="Proton donor/acceptor" evidence="7">
    <location>
        <position position="149"/>
    </location>
</feature>
<gene>
    <name evidence="9" type="ORF">SAMN05660337_3098</name>
</gene>
<feature type="active site" description="Nucleophile" evidence="7">
    <location>
        <position position="163"/>
    </location>
</feature>
<keyword evidence="6 7" id="KW-0961">Cell wall biogenesis/degradation</keyword>
<evidence type="ECO:0000256" key="5">
    <source>
        <dbReference type="ARBA" id="ARBA00022984"/>
    </source>
</evidence>
<dbReference type="CDD" id="cd16913">
    <property type="entry name" value="YkuD_like"/>
    <property type="match status" value="1"/>
</dbReference>
<dbReference type="SUPFAM" id="SSF141523">
    <property type="entry name" value="L,D-transpeptidase catalytic domain-like"/>
    <property type="match status" value="1"/>
</dbReference>
<dbReference type="InterPro" id="IPR032710">
    <property type="entry name" value="NTF2-like_dom_sf"/>
</dbReference>
<protein>
    <submittedName>
        <fullName evidence="9">Murein L,D-transpeptidase YafK</fullName>
    </submittedName>
</protein>
<dbReference type="Proteomes" id="UP000199053">
    <property type="component" value="Unassembled WGS sequence"/>
</dbReference>
<evidence type="ECO:0000256" key="4">
    <source>
        <dbReference type="ARBA" id="ARBA00022960"/>
    </source>
</evidence>